<keyword evidence="1" id="KW-0472">Membrane</keyword>
<reference evidence="2 3" key="1">
    <citation type="journal article" date="2014" name="Int. J. Syst. Evol. Microbiol.">
        <title>Complete genome sequence of Corynebacterium casei LMG S-19264T (=DSM 44701T), isolated from a smear-ripened cheese.</title>
        <authorList>
            <consortium name="US DOE Joint Genome Institute (JGI-PGF)"/>
            <person name="Walter F."/>
            <person name="Albersmeier A."/>
            <person name="Kalinowski J."/>
            <person name="Ruckert C."/>
        </authorList>
    </citation>
    <scope>NUCLEOTIDE SEQUENCE [LARGE SCALE GENOMIC DNA]</scope>
    <source>
        <strain evidence="2 3">KCTC 23968</strain>
    </source>
</reference>
<dbReference type="EMBL" id="BMYV01000003">
    <property type="protein sequence ID" value="GGX74396.1"/>
    <property type="molecule type" value="Genomic_DNA"/>
</dbReference>
<evidence type="ECO:0000313" key="2">
    <source>
        <dbReference type="EMBL" id="GGX74396.1"/>
    </source>
</evidence>
<dbReference type="AlphaFoldDB" id="A0A918KUY1"/>
<keyword evidence="3" id="KW-1185">Reference proteome</keyword>
<protein>
    <submittedName>
        <fullName evidence="2">Uncharacterized protein</fullName>
    </submittedName>
</protein>
<dbReference type="Proteomes" id="UP000600865">
    <property type="component" value="Unassembled WGS sequence"/>
</dbReference>
<feature type="transmembrane region" description="Helical" evidence="1">
    <location>
        <begin position="65"/>
        <end position="86"/>
    </location>
</feature>
<organism evidence="2 3">
    <name type="scientific">Litorimonas cladophorae</name>
    <dbReference type="NCBI Taxonomy" id="1220491"/>
    <lineage>
        <taxon>Bacteria</taxon>
        <taxon>Pseudomonadati</taxon>
        <taxon>Pseudomonadota</taxon>
        <taxon>Alphaproteobacteria</taxon>
        <taxon>Maricaulales</taxon>
        <taxon>Robiginitomaculaceae</taxon>
    </lineage>
</organism>
<feature type="transmembrane region" description="Helical" evidence="1">
    <location>
        <begin position="7"/>
        <end position="24"/>
    </location>
</feature>
<sequence length="90" mass="10083">MSNDKIQFIALIVLGGVLLLFPFFQDTYSDELFNDAKSTLAFSLGVIFLSEAFTDSENSKGRKRFLRTLQIIALVLSALILLMLFLEAMS</sequence>
<proteinExistence type="predicted"/>
<keyword evidence="1" id="KW-0812">Transmembrane</keyword>
<accession>A0A918KUY1</accession>
<keyword evidence="1" id="KW-1133">Transmembrane helix</keyword>
<feature type="transmembrane region" description="Helical" evidence="1">
    <location>
        <begin position="36"/>
        <end position="53"/>
    </location>
</feature>
<gene>
    <name evidence="2" type="ORF">GCM10011309_25660</name>
</gene>
<evidence type="ECO:0000256" key="1">
    <source>
        <dbReference type="SAM" id="Phobius"/>
    </source>
</evidence>
<dbReference type="RefSeq" id="WP_189586884.1">
    <property type="nucleotide sequence ID" value="NZ_BMYV01000003.1"/>
</dbReference>
<comment type="caution">
    <text evidence="2">The sequence shown here is derived from an EMBL/GenBank/DDBJ whole genome shotgun (WGS) entry which is preliminary data.</text>
</comment>
<name>A0A918KUY1_9PROT</name>
<evidence type="ECO:0000313" key="3">
    <source>
        <dbReference type="Proteomes" id="UP000600865"/>
    </source>
</evidence>